<feature type="domain" description="Glycoside hydrolase family 20 catalytic" evidence="7">
    <location>
        <begin position="126"/>
        <end position="459"/>
    </location>
</feature>
<accession>A0A9D1E4J9</accession>
<dbReference type="Proteomes" id="UP000824200">
    <property type="component" value="Unassembled WGS sequence"/>
</dbReference>
<evidence type="ECO:0000256" key="4">
    <source>
        <dbReference type="ARBA" id="ARBA00022801"/>
    </source>
</evidence>
<dbReference type="PANTHER" id="PTHR22600:SF57">
    <property type="entry name" value="BETA-N-ACETYLHEXOSAMINIDASE"/>
    <property type="match status" value="1"/>
</dbReference>
<keyword evidence="5" id="KW-0326">Glycosidase</keyword>
<keyword evidence="4" id="KW-0378">Hydrolase</keyword>
<evidence type="ECO:0000259" key="7">
    <source>
        <dbReference type="Pfam" id="PF00728"/>
    </source>
</evidence>
<dbReference type="Gene3D" id="3.20.20.80">
    <property type="entry name" value="Glycosidases"/>
    <property type="match status" value="1"/>
</dbReference>
<evidence type="ECO:0000256" key="2">
    <source>
        <dbReference type="ARBA" id="ARBA00006285"/>
    </source>
</evidence>
<protein>
    <recommendedName>
        <fullName evidence="3">beta-N-acetylhexosaminidase</fullName>
        <ecNumber evidence="3">3.2.1.52</ecNumber>
    </recommendedName>
</protein>
<feature type="active site" description="Proton donor" evidence="6">
    <location>
        <position position="301"/>
    </location>
</feature>
<dbReference type="CDD" id="cd06563">
    <property type="entry name" value="GH20_chitobiase-like"/>
    <property type="match status" value="1"/>
</dbReference>
<evidence type="ECO:0000256" key="5">
    <source>
        <dbReference type="ARBA" id="ARBA00023295"/>
    </source>
</evidence>
<proteinExistence type="inferred from homology"/>
<dbReference type="Pfam" id="PF02838">
    <property type="entry name" value="Glyco_hydro_20b"/>
    <property type="match status" value="1"/>
</dbReference>
<evidence type="ECO:0000313" key="10">
    <source>
        <dbReference type="Proteomes" id="UP000824200"/>
    </source>
</evidence>
<comment type="caution">
    <text evidence="9">The sequence shown here is derived from an EMBL/GenBank/DDBJ whole genome shotgun (WGS) entry which is preliminary data.</text>
</comment>
<dbReference type="GO" id="GO:0016020">
    <property type="term" value="C:membrane"/>
    <property type="evidence" value="ECO:0007669"/>
    <property type="project" value="TreeGrafter"/>
</dbReference>
<dbReference type="GO" id="GO:0004563">
    <property type="term" value="F:beta-N-acetylhexosaminidase activity"/>
    <property type="evidence" value="ECO:0007669"/>
    <property type="project" value="UniProtKB-EC"/>
</dbReference>
<dbReference type="InterPro" id="IPR017853">
    <property type="entry name" value="GH"/>
</dbReference>
<dbReference type="EC" id="3.2.1.52" evidence="3"/>
<dbReference type="PANTHER" id="PTHR22600">
    <property type="entry name" value="BETA-HEXOSAMINIDASE"/>
    <property type="match status" value="1"/>
</dbReference>
<dbReference type="Gene3D" id="3.30.379.10">
    <property type="entry name" value="Chitobiase/beta-hexosaminidase domain 2-like"/>
    <property type="match status" value="1"/>
</dbReference>
<dbReference type="Pfam" id="PF00728">
    <property type="entry name" value="Glyco_hydro_20"/>
    <property type="match status" value="1"/>
</dbReference>
<dbReference type="EMBL" id="DVHL01000036">
    <property type="protein sequence ID" value="HIR66075.1"/>
    <property type="molecule type" value="Genomic_DNA"/>
</dbReference>
<evidence type="ECO:0000256" key="1">
    <source>
        <dbReference type="ARBA" id="ARBA00001231"/>
    </source>
</evidence>
<evidence type="ECO:0000256" key="3">
    <source>
        <dbReference type="ARBA" id="ARBA00012663"/>
    </source>
</evidence>
<dbReference type="GO" id="GO:0005975">
    <property type="term" value="P:carbohydrate metabolic process"/>
    <property type="evidence" value="ECO:0007669"/>
    <property type="project" value="InterPro"/>
</dbReference>
<comment type="similarity">
    <text evidence="2">Belongs to the glycosyl hydrolase 20 family.</text>
</comment>
<dbReference type="SUPFAM" id="SSF55545">
    <property type="entry name" value="beta-N-acetylhexosaminidase-like domain"/>
    <property type="match status" value="1"/>
</dbReference>
<evidence type="ECO:0000313" key="9">
    <source>
        <dbReference type="EMBL" id="HIR66075.1"/>
    </source>
</evidence>
<dbReference type="GO" id="GO:0030203">
    <property type="term" value="P:glycosaminoglycan metabolic process"/>
    <property type="evidence" value="ECO:0007669"/>
    <property type="project" value="TreeGrafter"/>
</dbReference>
<dbReference type="PRINTS" id="PR00738">
    <property type="entry name" value="GLHYDRLASE20"/>
</dbReference>
<dbReference type="InterPro" id="IPR029018">
    <property type="entry name" value="Hex-like_dom2"/>
</dbReference>
<evidence type="ECO:0000256" key="6">
    <source>
        <dbReference type="PIRSR" id="PIRSR625705-1"/>
    </source>
</evidence>
<gene>
    <name evidence="9" type="ORF">IAC95_04280</name>
</gene>
<feature type="domain" description="Beta-hexosaminidase bacterial type N-terminal" evidence="8">
    <location>
        <begin position="2"/>
        <end position="110"/>
    </location>
</feature>
<dbReference type="InterPro" id="IPR025705">
    <property type="entry name" value="Beta_hexosaminidase_sua/sub"/>
</dbReference>
<dbReference type="SUPFAM" id="SSF51445">
    <property type="entry name" value="(Trans)glycosidases"/>
    <property type="match status" value="1"/>
</dbReference>
<comment type="catalytic activity">
    <reaction evidence="1">
        <text>Hydrolysis of terminal non-reducing N-acetyl-D-hexosamine residues in N-acetyl-beta-D-hexosaminides.</text>
        <dbReference type="EC" id="3.2.1.52"/>
    </reaction>
</comment>
<dbReference type="AlphaFoldDB" id="A0A9D1E4J9"/>
<dbReference type="InterPro" id="IPR015882">
    <property type="entry name" value="HEX_bac_N"/>
</dbReference>
<sequence>MNIIPKPRKYVKLGGEFTVTAQTKVYAAQPYEKQAQRFVDAVEQSCGFSLQFVQDMSLAQVLFTYTDQCDSEEYFVMISDGLVTVSAYDEKGCFYAVETLRQLFRLDTTQQTATYNDCYIYDAPKFVYRGLSVDICRHFFPLETLKRIVQLMSRVKLNKLHLHLSDDQGFRVEIKKYPLLNSVSSRRIGSEVLENGERFVDDKEVSGYLTRQDVDELVQFAQEHQVEVIPEIDLPGHSVAMIAAYPYLGCTGEQLEVRKKWGISKDILCAGNDSVYTFVKDVLDEICQMFPSQYIHLGGDEAPKDRWCNCEKCRARLTELKLDDYDQLQTYMVEQFRRYLQEKGRKVICWNDGVNKATSEEIISQVWKPLTRRSGVKQANKGRKVIMSPTLSMYFDYPYCVTPLYKTFKFKPLRGVKRDRTENVLGVEGTVWTEWIASEDKLFFNLLPRLLALAECAWGNNTGDFRKRAEMYLPLYDKMGLTYNKKATSVKHRNLHLLKKFLKINPNVELDLQNKNNNGE</sequence>
<dbReference type="InterPro" id="IPR015883">
    <property type="entry name" value="Glyco_hydro_20_cat"/>
</dbReference>
<organism evidence="9 10">
    <name type="scientific">Candidatus Fimimonas gallinarum</name>
    <dbReference type="NCBI Taxonomy" id="2840821"/>
    <lineage>
        <taxon>Bacteria</taxon>
        <taxon>Pseudomonadati</taxon>
        <taxon>Myxococcota</taxon>
        <taxon>Myxococcia</taxon>
        <taxon>Myxococcales</taxon>
        <taxon>Cystobacterineae</taxon>
        <taxon>Myxococcaceae</taxon>
        <taxon>Myxococcaceae incertae sedis</taxon>
        <taxon>Candidatus Fimimonas</taxon>
    </lineage>
</organism>
<reference evidence="9" key="1">
    <citation type="submission" date="2020-10" db="EMBL/GenBank/DDBJ databases">
        <authorList>
            <person name="Gilroy R."/>
        </authorList>
    </citation>
    <scope>NUCLEOTIDE SEQUENCE</scope>
    <source>
        <strain evidence="9">CHK121-14286</strain>
    </source>
</reference>
<reference evidence="9" key="2">
    <citation type="journal article" date="2021" name="PeerJ">
        <title>Extensive microbial diversity within the chicken gut microbiome revealed by metagenomics and culture.</title>
        <authorList>
            <person name="Gilroy R."/>
            <person name="Ravi A."/>
            <person name="Getino M."/>
            <person name="Pursley I."/>
            <person name="Horton D.L."/>
            <person name="Alikhan N.F."/>
            <person name="Baker D."/>
            <person name="Gharbi K."/>
            <person name="Hall N."/>
            <person name="Watson M."/>
            <person name="Adriaenssens E.M."/>
            <person name="Foster-Nyarko E."/>
            <person name="Jarju S."/>
            <person name="Secka A."/>
            <person name="Antonio M."/>
            <person name="Oren A."/>
            <person name="Chaudhuri R.R."/>
            <person name="La Ragione R."/>
            <person name="Hildebrand F."/>
            <person name="Pallen M.J."/>
        </authorList>
    </citation>
    <scope>NUCLEOTIDE SEQUENCE</scope>
    <source>
        <strain evidence="9">CHK121-14286</strain>
    </source>
</reference>
<evidence type="ECO:0000259" key="8">
    <source>
        <dbReference type="Pfam" id="PF02838"/>
    </source>
</evidence>
<name>A0A9D1E4J9_9BACT</name>